<dbReference type="Gene3D" id="1.50.10.150">
    <property type="entry name" value="Voltage-dependent anion channel"/>
    <property type="match status" value="1"/>
</dbReference>
<dbReference type="Proteomes" id="UP000554144">
    <property type="component" value="Unassembled WGS sequence"/>
</dbReference>
<comment type="caution">
    <text evidence="9">The sequence shown here is derived from an EMBL/GenBank/DDBJ whole genome shotgun (WGS) entry which is preliminary data.</text>
</comment>
<keyword evidence="6 8" id="KW-1133">Transmembrane helix</keyword>
<dbReference type="EMBL" id="JACCEV010000002">
    <property type="protein sequence ID" value="NYT86220.1"/>
    <property type="molecule type" value="Genomic_DNA"/>
</dbReference>
<dbReference type="InterPro" id="IPR004695">
    <property type="entry name" value="SLAC1/Mae1/Ssu1/TehA"/>
</dbReference>
<evidence type="ECO:0000313" key="10">
    <source>
        <dbReference type="Proteomes" id="UP000554144"/>
    </source>
</evidence>
<evidence type="ECO:0000256" key="1">
    <source>
        <dbReference type="ARBA" id="ARBA00004651"/>
    </source>
</evidence>
<organism evidence="9 10">
    <name type="scientific">Pollutimonas harenae</name>
    <dbReference type="NCBI Taxonomy" id="657015"/>
    <lineage>
        <taxon>Bacteria</taxon>
        <taxon>Pseudomonadati</taxon>
        <taxon>Pseudomonadota</taxon>
        <taxon>Betaproteobacteria</taxon>
        <taxon>Burkholderiales</taxon>
        <taxon>Alcaligenaceae</taxon>
        <taxon>Pollutimonas</taxon>
    </lineage>
</organism>
<name>A0A853H2H2_9BURK</name>
<dbReference type="InterPro" id="IPR038665">
    <property type="entry name" value="Voltage-dep_anion_channel_sf"/>
</dbReference>
<feature type="transmembrane region" description="Helical" evidence="8">
    <location>
        <begin position="112"/>
        <end position="135"/>
    </location>
</feature>
<evidence type="ECO:0000313" key="9">
    <source>
        <dbReference type="EMBL" id="NYT86220.1"/>
    </source>
</evidence>
<feature type="transmembrane region" description="Helical" evidence="8">
    <location>
        <begin position="21"/>
        <end position="40"/>
    </location>
</feature>
<keyword evidence="5 8" id="KW-0812">Transmembrane</keyword>
<dbReference type="CDD" id="cd09319">
    <property type="entry name" value="TDT_like_1"/>
    <property type="match status" value="1"/>
</dbReference>
<gene>
    <name evidence="9" type="ORF">H0A62_11435</name>
</gene>
<comment type="similarity">
    <text evidence="2">Belongs to the tellurite-resistance/dicarboxylate transporter (TDT) family.</text>
</comment>
<feature type="transmembrane region" description="Helical" evidence="8">
    <location>
        <begin position="46"/>
        <end position="65"/>
    </location>
</feature>
<keyword evidence="7 8" id="KW-0472">Membrane</keyword>
<dbReference type="Pfam" id="PF03595">
    <property type="entry name" value="SLAC1"/>
    <property type="match status" value="1"/>
</dbReference>
<evidence type="ECO:0000256" key="4">
    <source>
        <dbReference type="ARBA" id="ARBA00022475"/>
    </source>
</evidence>
<feature type="transmembrane region" description="Helical" evidence="8">
    <location>
        <begin position="219"/>
        <end position="237"/>
    </location>
</feature>
<evidence type="ECO:0000256" key="7">
    <source>
        <dbReference type="ARBA" id="ARBA00023136"/>
    </source>
</evidence>
<dbReference type="AlphaFoldDB" id="A0A853H2H2"/>
<feature type="transmembrane region" description="Helical" evidence="8">
    <location>
        <begin position="324"/>
        <end position="345"/>
    </location>
</feature>
<comment type="subcellular location">
    <subcellularLocation>
        <location evidence="1">Cell membrane</location>
        <topology evidence="1">Multi-pass membrane protein</topology>
    </subcellularLocation>
</comment>
<evidence type="ECO:0000256" key="5">
    <source>
        <dbReference type="ARBA" id="ARBA00022692"/>
    </source>
</evidence>
<dbReference type="PANTHER" id="PTHR31686">
    <property type="match status" value="1"/>
</dbReference>
<dbReference type="GO" id="GO:0005886">
    <property type="term" value="C:plasma membrane"/>
    <property type="evidence" value="ECO:0007669"/>
    <property type="project" value="UniProtKB-SubCell"/>
</dbReference>
<evidence type="ECO:0000256" key="3">
    <source>
        <dbReference type="ARBA" id="ARBA00022448"/>
    </source>
</evidence>
<evidence type="ECO:0000256" key="2">
    <source>
        <dbReference type="ARBA" id="ARBA00008566"/>
    </source>
</evidence>
<accession>A0A853H2H2</accession>
<feature type="transmembrane region" description="Helical" evidence="8">
    <location>
        <begin position="86"/>
        <end position="106"/>
    </location>
</feature>
<feature type="transmembrane region" description="Helical" evidence="8">
    <location>
        <begin position="257"/>
        <end position="279"/>
    </location>
</feature>
<dbReference type="GO" id="GO:0000319">
    <property type="term" value="F:sulfite transmembrane transporter activity"/>
    <property type="evidence" value="ECO:0007669"/>
    <property type="project" value="TreeGrafter"/>
</dbReference>
<evidence type="ECO:0000256" key="8">
    <source>
        <dbReference type="SAM" id="Phobius"/>
    </source>
</evidence>
<keyword evidence="10" id="KW-1185">Reference proteome</keyword>
<feature type="transmembrane region" description="Helical" evidence="8">
    <location>
        <begin position="291"/>
        <end position="309"/>
    </location>
</feature>
<feature type="transmembrane region" description="Helical" evidence="8">
    <location>
        <begin position="187"/>
        <end position="207"/>
    </location>
</feature>
<feature type="transmembrane region" description="Helical" evidence="8">
    <location>
        <begin position="147"/>
        <end position="167"/>
    </location>
</feature>
<reference evidence="9 10" key="1">
    <citation type="submission" date="2020-07" db="EMBL/GenBank/DDBJ databases">
        <title>Taxonomic revisions and descriptions of new bacterial species based on genomic comparisons in the high-G+C-content subgroup of the family Alcaligenaceae.</title>
        <authorList>
            <person name="Szabo A."/>
            <person name="Felfoldi T."/>
        </authorList>
    </citation>
    <scope>NUCLEOTIDE SEQUENCE [LARGE SCALE GENOMIC DNA]</scope>
    <source>
        <strain evidence="9 10">DSM 25667</strain>
    </source>
</reference>
<sequence length="352" mass="39324">MLPDPGVGSGRAGGLAVMSPANFGMVMATGIVSLAAYMLGHERLGHGLFLLNNVLFAVLCVLTVLRALRHTRAFFADMSDHLRGPGFFTTVAACAVLAAQYMVLLGDTHIGMLLWAAALVMWFVFTYVIFTVLTVKRDKPTLDRGINGGWLLAVVATQSIAVCSTLLGATTQQPYRLELNFLALSMWLWGGMLYIWLMSLIFYRYTYFRLEPDDLTPPYWINMGAMAISTLAGSLLIENSAEAPYLSSLQPFIKGFTIFYWAAGTWWIPMLLMLGLWRYVYKRFPLRYDPLYWGAVFPLGMYAACTYHLNQAMGFDLLSYLPPVFFSLAIVAWTLAFVGLLVSVARQGFIRR</sequence>
<proteinExistence type="inferred from homology"/>
<dbReference type="PANTHER" id="PTHR31686:SF1">
    <property type="entry name" value="SULFITE EFFLUX PUMP SSU1"/>
    <property type="match status" value="1"/>
</dbReference>
<keyword evidence="3" id="KW-0813">Transport</keyword>
<protein>
    <submittedName>
        <fullName evidence="9">Tellurite resistance/C4-dicarboxylate transporter family protein</fullName>
    </submittedName>
</protein>
<evidence type="ECO:0000256" key="6">
    <source>
        <dbReference type="ARBA" id="ARBA00022989"/>
    </source>
</evidence>
<keyword evidence="4" id="KW-1003">Cell membrane</keyword>
<dbReference type="InterPro" id="IPR051629">
    <property type="entry name" value="Sulfite_efflux_TDT"/>
</dbReference>